<dbReference type="Gene3D" id="3.30.710.10">
    <property type="entry name" value="Potassium Channel Kv1.1, Chain A"/>
    <property type="match status" value="1"/>
</dbReference>
<comment type="caution">
    <text evidence="3">The sequence shown here is derived from an EMBL/GenBank/DDBJ whole genome shotgun (WGS) entry which is preliminary data.</text>
</comment>
<dbReference type="PANTHER" id="PTHR24410">
    <property type="entry name" value="HL07962P-RELATED"/>
    <property type="match status" value="1"/>
</dbReference>
<keyword evidence="4" id="KW-1185">Reference proteome</keyword>
<dbReference type="InterPro" id="IPR011333">
    <property type="entry name" value="SKP1/BTB/POZ_sf"/>
</dbReference>
<evidence type="ECO:0000259" key="2">
    <source>
        <dbReference type="PROSITE" id="PS50097"/>
    </source>
</evidence>
<proteinExistence type="predicted"/>
<organism evidence="3 4">
    <name type="scientific">Neocallimastix californiae</name>
    <dbReference type="NCBI Taxonomy" id="1754190"/>
    <lineage>
        <taxon>Eukaryota</taxon>
        <taxon>Fungi</taxon>
        <taxon>Fungi incertae sedis</taxon>
        <taxon>Chytridiomycota</taxon>
        <taxon>Chytridiomycota incertae sedis</taxon>
        <taxon>Neocallimastigomycetes</taxon>
        <taxon>Neocallimastigales</taxon>
        <taxon>Neocallimastigaceae</taxon>
        <taxon>Neocallimastix</taxon>
    </lineage>
</organism>
<name>A0A1Y2AS37_9FUNG</name>
<dbReference type="Pfam" id="PF00651">
    <property type="entry name" value="BTB"/>
    <property type="match status" value="1"/>
</dbReference>
<dbReference type="SUPFAM" id="SSF54695">
    <property type="entry name" value="POZ domain"/>
    <property type="match status" value="1"/>
</dbReference>
<dbReference type="EMBL" id="MCOG01000216">
    <property type="protein sequence ID" value="ORY25017.1"/>
    <property type="molecule type" value="Genomic_DNA"/>
</dbReference>
<dbReference type="Proteomes" id="UP000193920">
    <property type="component" value="Unassembled WGS sequence"/>
</dbReference>
<dbReference type="InterPro" id="IPR051481">
    <property type="entry name" value="BTB-POZ/Galectin-3-binding"/>
</dbReference>
<evidence type="ECO:0000313" key="4">
    <source>
        <dbReference type="Proteomes" id="UP000193920"/>
    </source>
</evidence>
<protein>
    <recommendedName>
        <fullName evidence="2">BTB domain-containing protein</fullName>
    </recommendedName>
</protein>
<dbReference type="InterPro" id="IPR000210">
    <property type="entry name" value="BTB/POZ_dom"/>
</dbReference>
<accession>A0A1Y2AS37</accession>
<evidence type="ECO:0000256" key="1">
    <source>
        <dbReference type="SAM" id="MobiDB-lite"/>
    </source>
</evidence>
<dbReference type="SMART" id="SM00225">
    <property type="entry name" value="BTB"/>
    <property type="match status" value="1"/>
</dbReference>
<sequence length="543" mass="62570">MNFTSFYLSKQYADVTLSFTPLPSSTTTPKIIKCHKILLAGYSGFFDDLFSGKITMSKGEYADYILPFPDPGRAFEELLQFIYSQNINITLQNFLSFIELAEFLKMPELIIKLRKFVSSTIIPEIITPSQIKGILHQAFEYALSNEWIEKLLSSACLILKESLMDIDLNIVQINQEKGLEKKHFTFNSIKDSILIKIPFPNFHFLLTKLLNEKNIQVSINSLYKFIQRYVILHTEGIKYMTSYMYPDTEINSKLEINQEQIGILFKYIRFSQLSIKELEEAISDSIVPKHIIIEGMMDRLRLLDNISSNNSTMSVNDNYSDNEKHRITKNNSKSTSDIINSYLGKDDEDESYRSVSKDEEFESESNKNYVMNTISYSNNANNRNNSGFIIKNDHKDSAISLNENIPSSPRNIESNNSNIYINSPVFNLPPPPQNSPPKILKNGTNYSQRSNGSIIYPENDNKSILKNKRDTSNMDSFPIYVNIKKINEEKEDIGNRINDEENSEEYSEENSYINPQSIPFQPIEVTNNNNNNNIKFLHFQNLL</sequence>
<dbReference type="PROSITE" id="PS50097">
    <property type="entry name" value="BTB"/>
    <property type="match status" value="1"/>
</dbReference>
<feature type="region of interest" description="Disordered" evidence="1">
    <location>
        <begin position="313"/>
        <end position="335"/>
    </location>
</feature>
<gene>
    <name evidence="3" type="ORF">LY90DRAFT_674987</name>
</gene>
<dbReference type="AlphaFoldDB" id="A0A1Y2AS37"/>
<dbReference type="CDD" id="cd18186">
    <property type="entry name" value="BTB_POZ_ZBTB_KLHL-like"/>
    <property type="match status" value="1"/>
</dbReference>
<reference evidence="3 4" key="1">
    <citation type="submission" date="2016-08" db="EMBL/GenBank/DDBJ databases">
        <title>A Parts List for Fungal Cellulosomes Revealed by Comparative Genomics.</title>
        <authorList>
            <consortium name="DOE Joint Genome Institute"/>
            <person name="Haitjema C.H."/>
            <person name="Gilmore S.P."/>
            <person name="Henske J.K."/>
            <person name="Solomon K.V."/>
            <person name="De Groot R."/>
            <person name="Kuo A."/>
            <person name="Mondo S.J."/>
            <person name="Salamov A.A."/>
            <person name="Labutti K."/>
            <person name="Zhao Z."/>
            <person name="Chiniquy J."/>
            <person name="Barry K."/>
            <person name="Brewer H.M."/>
            <person name="Purvine S.O."/>
            <person name="Wright A.T."/>
            <person name="Boxma B."/>
            <person name="Van Alen T."/>
            <person name="Hackstein J.H."/>
            <person name="Baker S.E."/>
            <person name="Grigoriev I.V."/>
            <person name="O'Malley M.A."/>
        </authorList>
    </citation>
    <scope>NUCLEOTIDE SEQUENCE [LARGE SCALE GENOMIC DNA]</scope>
    <source>
        <strain evidence="3 4">G1</strain>
    </source>
</reference>
<feature type="domain" description="BTB" evidence="2">
    <location>
        <begin position="13"/>
        <end position="91"/>
    </location>
</feature>
<dbReference type="PANTHER" id="PTHR24410:SF23">
    <property type="entry name" value="BTB DOMAIN-CONTAINING PROTEIN-RELATED"/>
    <property type="match status" value="1"/>
</dbReference>
<dbReference type="OrthoDB" id="10266865at2759"/>
<evidence type="ECO:0000313" key="3">
    <source>
        <dbReference type="EMBL" id="ORY25017.1"/>
    </source>
</evidence>